<accession>A0A2S8BH51</accession>
<comment type="caution">
    <text evidence="1">The sequence shown here is derived from an EMBL/GenBank/DDBJ whole genome shotgun (WGS) entry which is preliminary data.</text>
</comment>
<evidence type="ECO:0000313" key="2">
    <source>
        <dbReference type="Proteomes" id="UP000238296"/>
    </source>
</evidence>
<name>A0A2S8BH51_9MYCO</name>
<organism evidence="1 2">
    <name type="scientific">Mycobacterium talmoniae</name>
    <dbReference type="NCBI Taxonomy" id="1858794"/>
    <lineage>
        <taxon>Bacteria</taxon>
        <taxon>Bacillati</taxon>
        <taxon>Actinomycetota</taxon>
        <taxon>Actinomycetes</taxon>
        <taxon>Mycobacteriales</taxon>
        <taxon>Mycobacteriaceae</taxon>
        <taxon>Mycobacterium</taxon>
    </lineage>
</organism>
<evidence type="ECO:0000313" key="1">
    <source>
        <dbReference type="EMBL" id="PQM45949.1"/>
    </source>
</evidence>
<sequence length="44" mass="4777">MPTKTPIAQGIPVLRNMLIWARFKHANATAMVVADPTMTGATPR</sequence>
<dbReference type="EMBL" id="PPEA01000568">
    <property type="protein sequence ID" value="PQM45949.1"/>
    <property type="molecule type" value="Genomic_DNA"/>
</dbReference>
<proteinExistence type="predicted"/>
<dbReference type="AlphaFoldDB" id="A0A2S8BH51"/>
<dbReference type="Proteomes" id="UP000238296">
    <property type="component" value="Unassembled WGS sequence"/>
</dbReference>
<reference evidence="1 2" key="1">
    <citation type="journal article" date="2017" name="Int. J. Syst. Evol. Microbiol.">
        <title>Mycobacterium talmoniae sp. nov., a slowly growing mycobacterium isolated from human respiratory samples.</title>
        <authorList>
            <person name="Davidson R.M."/>
            <person name="DeGroote M.A."/>
            <person name="Marola J.L."/>
            <person name="Buss S."/>
            <person name="Jones V."/>
            <person name="McNeil M.R."/>
            <person name="Freifeld A.G."/>
            <person name="Elaine Epperson L."/>
            <person name="Hasan N.A."/>
            <person name="Jackson M."/>
            <person name="Iwen P.C."/>
            <person name="Salfinger M."/>
            <person name="Strong M."/>
        </authorList>
    </citation>
    <scope>NUCLEOTIDE SEQUENCE [LARGE SCALE GENOMIC DNA]</scope>
    <source>
        <strain evidence="1 2">ATCC BAA-2683</strain>
    </source>
</reference>
<protein>
    <submittedName>
        <fullName evidence="1">Uncharacterized protein</fullName>
    </submittedName>
</protein>
<gene>
    <name evidence="1" type="ORF">C1Y40_03884</name>
</gene>